<dbReference type="EMBL" id="CM031823">
    <property type="protein sequence ID" value="KAG6626881.1"/>
    <property type="molecule type" value="Genomic_DNA"/>
</dbReference>
<evidence type="ECO:0000256" key="1">
    <source>
        <dbReference type="SAM" id="Phobius"/>
    </source>
</evidence>
<name>A0A8T1NAL2_CARIL</name>
<accession>A0A8T1NAL2</accession>
<comment type="caution">
    <text evidence="2">The sequence shown here is derived from an EMBL/GenBank/DDBJ whole genome shotgun (WGS) entry which is preliminary data.</text>
</comment>
<keyword evidence="1" id="KW-0472">Membrane</keyword>
<keyword evidence="3" id="KW-1185">Reference proteome</keyword>
<keyword evidence="1" id="KW-0812">Transmembrane</keyword>
<reference evidence="2" key="1">
    <citation type="submission" date="2020-12" db="EMBL/GenBank/DDBJ databases">
        <title>WGS assembly of Carya illinoinensis cv. Pawnee.</title>
        <authorList>
            <person name="Platts A."/>
            <person name="Shu S."/>
            <person name="Wright S."/>
            <person name="Barry K."/>
            <person name="Edger P."/>
            <person name="Pires J.C."/>
            <person name="Schmutz J."/>
        </authorList>
    </citation>
    <scope>NUCLEOTIDE SEQUENCE</scope>
    <source>
        <tissue evidence="2">Leaf</tissue>
    </source>
</reference>
<protein>
    <submittedName>
        <fullName evidence="2">Uncharacterized protein</fullName>
    </submittedName>
</protein>
<gene>
    <name evidence="2" type="ORF">CIPAW_15G083200</name>
</gene>
<dbReference type="AlphaFoldDB" id="A0A8T1NAL2"/>
<feature type="transmembrane region" description="Helical" evidence="1">
    <location>
        <begin position="20"/>
        <end position="35"/>
    </location>
</feature>
<evidence type="ECO:0000313" key="2">
    <source>
        <dbReference type="EMBL" id="KAG6626881.1"/>
    </source>
</evidence>
<dbReference type="Proteomes" id="UP000811609">
    <property type="component" value="Chromosome 15"/>
</dbReference>
<evidence type="ECO:0000313" key="3">
    <source>
        <dbReference type="Proteomes" id="UP000811609"/>
    </source>
</evidence>
<proteinExistence type="predicted"/>
<keyword evidence="1" id="KW-1133">Transmembrane helix</keyword>
<feature type="transmembrane region" description="Helical" evidence="1">
    <location>
        <begin position="47"/>
        <end position="65"/>
    </location>
</feature>
<sequence length="97" mass="11732">MGPDSSFHFPCDNEVLARTRVRWFFIFFFMQWYFYREKGLEEEVAGINVVIPPFMSFYYVLFLFLREQTEDEVVVGLKLCYFMKKLSLVLQQVMVDD</sequence>
<organism evidence="2 3">
    <name type="scientific">Carya illinoinensis</name>
    <name type="common">Pecan</name>
    <dbReference type="NCBI Taxonomy" id="32201"/>
    <lineage>
        <taxon>Eukaryota</taxon>
        <taxon>Viridiplantae</taxon>
        <taxon>Streptophyta</taxon>
        <taxon>Embryophyta</taxon>
        <taxon>Tracheophyta</taxon>
        <taxon>Spermatophyta</taxon>
        <taxon>Magnoliopsida</taxon>
        <taxon>eudicotyledons</taxon>
        <taxon>Gunneridae</taxon>
        <taxon>Pentapetalae</taxon>
        <taxon>rosids</taxon>
        <taxon>fabids</taxon>
        <taxon>Fagales</taxon>
        <taxon>Juglandaceae</taxon>
        <taxon>Carya</taxon>
    </lineage>
</organism>